<evidence type="ECO:0000256" key="2">
    <source>
        <dbReference type="ARBA" id="ARBA00023180"/>
    </source>
</evidence>
<accession>A0A843WL25</accession>
<reference evidence="4" key="1">
    <citation type="submission" date="2017-07" db="EMBL/GenBank/DDBJ databases">
        <title>Taro Niue Genome Assembly and Annotation.</title>
        <authorList>
            <person name="Atibalentja N."/>
            <person name="Keating K."/>
            <person name="Fields C.J."/>
        </authorList>
    </citation>
    <scope>NUCLEOTIDE SEQUENCE</scope>
    <source>
        <strain evidence="4">Niue_2</strain>
        <tissue evidence="4">Leaf</tissue>
    </source>
</reference>
<dbReference type="Pfam" id="PF03489">
    <property type="entry name" value="SapB_2"/>
    <property type="match status" value="1"/>
</dbReference>
<sequence length="226" mass="25495">MSQDGVHLMVDLGSLGGVLAENKFSSQGDVPPDFFCHSCLEVSKKVERFLADPSLNDEVDTLSNEICHILHPDLQVKCMKIMELYLREGILFLQILFLEKNICNSTGFCPNNNRSSTPTSGDNGQIKSSTPFKAREWKRCETCHVAAEQIRKGLEDHEQQIKVIKTLLDACELVQTYADKCKRLVFQYGPLGLANLQKFLSSTDFCHLIHLCEEAKPPKGKTREDY</sequence>
<gene>
    <name evidence="4" type="ORF">Taro_037527</name>
</gene>
<name>A0A843WL25_COLES</name>
<keyword evidence="5" id="KW-1185">Reference proteome</keyword>
<feature type="domain" description="Saposin B-type" evidence="3">
    <location>
        <begin position="32"/>
        <end position="113"/>
    </location>
</feature>
<dbReference type="PANTHER" id="PTHR11480:SF87">
    <property type="entry name" value="PROSAPOSIN-LIKE"/>
    <property type="match status" value="1"/>
</dbReference>
<protein>
    <recommendedName>
        <fullName evidence="3">Saposin B-type domain-containing protein</fullName>
    </recommendedName>
</protein>
<dbReference type="InterPro" id="IPR008139">
    <property type="entry name" value="SaposinB_dom"/>
</dbReference>
<dbReference type="OrthoDB" id="69496at2759"/>
<dbReference type="SUPFAM" id="SSF47862">
    <property type="entry name" value="Saposin"/>
    <property type="match status" value="2"/>
</dbReference>
<dbReference type="EMBL" id="NMUH01003271">
    <property type="protein sequence ID" value="MQM04724.1"/>
    <property type="molecule type" value="Genomic_DNA"/>
</dbReference>
<evidence type="ECO:0000256" key="1">
    <source>
        <dbReference type="ARBA" id="ARBA00023157"/>
    </source>
</evidence>
<proteinExistence type="predicted"/>
<comment type="caution">
    <text evidence="4">The sequence shown here is derived from an EMBL/GenBank/DDBJ whole genome shotgun (WGS) entry which is preliminary data.</text>
</comment>
<dbReference type="PANTHER" id="PTHR11480">
    <property type="entry name" value="SAPOSIN-RELATED"/>
    <property type="match status" value="1"/>
</dbReference>
<dbReference type="SMART" id="SM00741">
    <property type="entry name" value="SapB"/>
    <property type="match status" value="2"/>
</dbReference>
<evidence type="ECO:0000313" key="5">
    <source>
        <dbReference type="Proteomes" id="UP000652761"/>
    </source>
</evidence>
<dbReference type="AlphaFoldDB" id="A0A843WL25"/>
<keyword evidence="1" id="KW-1015">Disulfide bond</keyword>
<dbReference type="InterPro" id="IPR011001">
    <property type="entry name" value="Saposin-like"/>
</dbReference>
<dbReference type="Gene3D" id="1.10.225.10">
    <property type="entry name" value="Saposin-like"/>
    <property type="match status" value="2"/>
</dbReference>
<organism evidence="4 5">
    <name type="scientific">Colocasia esculenta</name>
    <name type="common">Wild taro</name>
    <name type="synonym">Arum esculentum</name>
    <dbReference type="NCBI Taxonomy" id="4460"/>
    <lineage>
        <taxon>Eukaryota</taxon>
        <taxon>Viridiplantae</taxon>
        <taxon>Streptophyta</taxon>
        <taxon>Embryophyta</taxon>
        <taxon>Tracheophyta</taxon>
        <taxon>Spermatophyta</taxon>
        <taxon>Magnoliopsida</taxon>
        <taxon>Liliopsida</taxon>
        <taxon>Araceae</taxon>
        <taxon>Aroideae</taxon>
        <taxon>Colocasieae</taxon>
        <taxon>Colocasia</taxon>
    </lineage>
</organism>
<dbReference type="PROSITE" id="PS50015">
    <property type="entry name" value="SAP_B"/>
    <property type="match status" value="2"/>
</dbReference>
<evidence type="ECO:0000259" key="3">
    <source>
        <dbReference type="PROSITE" id="PS50015"/>
    </source>
</evidence>
<feature type="domain" description="Saposin B-type" evidence="3">
    <location>
        <begin position="136"/>
        <end position="216"/>
    </location>
</feature>
<dbReference type="Proteomes" id="UP000652761">
    <property type="component" value="Unassembled WGS sequence"/>
</dbReference>
<dbReference type="InterPro" id="IPR008138">
    <property type="entry name" value="SapB_2"/>
</dbReference>
<keyword evidence="2" id="KW-0325">Glycoprotein</keyword>
<evidence type="ECO:0000313" key="4">
    <source>
        <dbReference type="EMBL" id="MQM04724.1"/>
    </source>
</evidence>
<dbReference type="InterPro" id="IPR051428">
    <property type="entry name" value="Sphingo_Act-Surfact_Prot"/>
</dbReference>